<name>A0AB38FRF1_9ENTR</name>
<dbReference type="Pfam" id="PF05658">
    <property type="entry name" value="YadA_head"/>
    <property type="match status" value="10"/>
</dbReference>
<dbReference type="Proteomes" id="UP000251313">
    <property type="component" value="Unassembled WGS sequence"/>
</dbReference>
<feature type="domain" description="Trimeric autotransporter adhesin YadA-like stalk" evidence="14">
    <location>
        <begin position="457"/>
        <end position="498"/>
    </location>
</feature>
<dbReference type="Gene3D" id="1.20.5.2280">
    <property type="match status" value="1"/>
</dbReference>
<evidence type="ECO:0000313" key="16">
    <source>
        <dbReference type="Proteomes" id="UP000251313"/>
    </source>
</evidence>
<proteinExistence type="inferred from homology"/>
<comment type="caution">
    <text evidence="15">The sequence shown here is derived from an EMBL/GenBank/DDBJ whole genome shotgun (WGS) entry which is preliminary data.</text>
</comment>
<dbReference type="EMBL" id="UAVL01000001">
    <property type="protein sequence ID" value="SQA60725.1"/>
    <property type="molecule type" value="Genomic_DNA"/>
</dbReference>
<feature type="domain" description="Trimeric autotransporter adhesin YadA-like stalk" evidence="14">
    <location>
        <begin position="898"/>
        <end position="939"/>
    </location>
</feature>
<feature type="domain" description="Trimeric autotransporter adhesin YadA-like stalk" evidence="14">
    <location>
        <begin position="722"/>
        <end position="756"/>
    </location>
</feature>
<feature type="domain" description="Trimeric autotransporter adhesin YadA-like head" evidence="13">
    <location>
        <begin position="307"/>
        <end position="329"/>
    </location>
</feature>
<comment type="similarity">
    <text evidence="3">Belongs to the autotransporter-2 (AT-2) (TC 1.B.40) family.</text>
</comment>
<gene>
    <name evidence="15" type="primary">yadA</name>
    <name evidence="15" type="ORF">NCTC11967_00844</name>
</gene>
<evidence type="ECO:0000256" key="7">
    <source>
        <dbReference type="ARBA" id="ARBA00022729"/>
    </source>
</evidence>
<dbReference type="Pfam" id="PF05662">
    <property type="entry name" value="YadA_stalk"/>
    <property type="match status" value="8"/>
</dbReference>
<dbReference type="Gene3D" id="3.30.1300.30">
    <property type="entry name" value="GSPII I/J protein-like"/>
    <property type="match status" value="1"/>
</dbReference>
<evidence type="ECO:0000259" key="13">
    <source>
        <dbReference type="Pfam" id="PF05658"/>
    </source>
</evidence>
<evidence type="ECO:0000256" key="1">
    <source>
        <dbReference type="ARBA" id="ARBA00004241"/>
    </source>
</evidence>
<evidence type="ECO:0000256" key="11">
    <source>
        <dbReference type="SAM" id="MobiDB-lite"/>
    </source>
</evidence>
<keyword evidence="8" id="KW-0653">Protein transport</keyword>
<dbReference type="InterPro" id="IPR045584">
    <property type="entry name" value="Pilin-like"/>
</dbReference>
<keyword evidence="6" id="KW-0812">Transmembrane</keyword>
<evidence type="ECO:0000259" key="14">
    <source>
        <dbReference type="Pfam" id="PF05662"/>
    </source>
</evidence>
<dbReference type="SUPFAM" id="SSF101967">
    <property type="entry name" value="Adhesin YadA, collagen-binding domain"/>
    <property type="match status" value="8"/>
</dbReference>
<keyword evidence="4" id="KW-0813">Transport</keyword>
<dbReference type="GO" id="GO:0009279">
    <property type="term" value="C:cell outer membrane"/>
    <property type="evidence" value="ECO:0007669"/>
    <property type="project" value="UniProtKB-SubCell"/>
</dbReference>
<accession>A0AB38FRF1</accession>
<feature type="domain" description="Trimeric autotransporter adhesin YadA-like stalk" evidence="14">
    <location>
        <begin position="646"/>
        <end position="682"/>
    </location>
</feature>
<feature type="domain" description="Trimeric autotransporter adhesin YadA-like head" evidence="13">
    <location>
        <begin position="135"/>
        <end position="158"/>
    </location>
</feature>
<reference evidence="15 16" key="1">
    <citation type="submission" date="2018-06" db="EMBL/GenBank/DDBJ databases">
        <authorList>
            <consortium name="Pathogen Informatics"/>
            <person name="Doyle S."/>
        </authorList>
    </citation>
    <scope>NUCLEOTIDE SEQUENCE [LARGE SCALE GENOMIC DNA]</scope>
    <source>
        <strain evidence="15 16">NCTC11967</strain>
    </source>
</reference>
<dbReference type="SUPFAM" id="SSF54523">
    <property type="entry name" value="Pili subunits"/>
    <property type="match status" value="1"/>
</dbReference>
<feature type="domain" description="Trimeric autotransporter adhesin YadA-like head" evidence="13">
    <location>
        <begin position="771"/>
        <end position="795"/>
    </location>
</feature>
<comment type="subcellular location">
    <subcellularLocation>
        <location evidence="2">Cell outer membrane</location>
    </subcellularLocation>
    <subcellularLocation>
        <location evidence="1">Cell surface</location>
    </subcellularLocation>
</comment>
<dbReference type="GO" id="GO:0009986">
    <property type="term" value="C:cell surface"/>
    <property type="evidence" value="ECO:0007669"/>
    <property type="project" value="UniProtKB-SubCell"/>
</dbReference>
<dbReference type="Pfam" id="PF03895">
    <property type="entry name" value="YadA_anchor"/>
    <property type="match status" value="1"/>
</dbReference>
<evidence type="ECO:0000256" key="10">
    <source>
        <dbReference type="ARBA" id="ARBA00023237"/>
    </source>
</evidence>
<protein>
    <submittedName>
        <fullName evidence="15">Adhesin yadA</fullName>
    </submittedName>
</protein>
<dbReference type="GO" id="GO:0015031">
    <property type="term" value="P:protein transport"/>
    <property type="evidence" value="ECO:0007669"/>
    <property type="project" value="UniProtKB-KW"/>
</dbReference>
<feature type="region of interest" description="Disordered" evidence="11">
    <location>
        <begin position="1069"/>
        <end position="1100"/>
    </location>
</feature>
<feature type="domain" description="Trimeric autotransporter adhesin YadA-like stalk" evidence="14">
    <location>
        <begin position="533"/>
        <end position="567"/>
    </location>
</feature>
<dbReference type="InterPro" id="IPR008640">
    <property type="entry name" value="Adhesin_Head_dom"/>
</dbReference>
<evidence type="ECO:0000256" key="9">
    <source>
        <dbReference type="ARBA" id="ARBA00023136"/>
    </source>
</evidence>
<evidence type="ECO:0000256" key="4">
    <source>
        <dbReference type="ARBA" id="ARBA00022448"/>
    </source>
</evidence>
<keyword evidence="5" id="KW-1134">Transmembrane beta strand</keyword>
<dbReference type="Gene3D" id="2.60.40.4050">
    <property type="match status" value="1"/>
</dbReference>
<feature type="domain" description="Trimeric autotransporter adhesin YadA-like stalk" evidence="14">
    <location>
        <begin position="835"/>
        <end position="873"/>
    </location>
</feature>
<feature type="domain" description="Trimeric autotransporter adhesin YadA-like head" evidence="13">
    <location>
        <begin position="580"/>
        <end position="606"/>
    </location>
</feature>
<evidence type="ECO:0000256" key="3">
    <source>
        <dbReference type="ARBA" id="ARBA00005848"/>
    </source>
</evidence>
<dbReference type="Gene3D" id="6.10.250.2040">
    <property type="match status" value="1"/>
</dbReference>
<feature type="domain" description="Trimeric autotransporter adhesin YadA-like stalk" evidence="14">
    <location>
        <begin position="1134"/>
        <end position="1173"/>
    </location>
</feature>
<organism evidence="15 16">
    <name type="scientific">Yokenella regensburgei</name>
    <dbReference type="NCBI Taxonomy" id="158877"/>
    <lineage>
        <taxon>Bacteria</taxon>
        <taxon>Pseudomonadati</taxon>
        <taxon>Pseudomonadota</taxon>
        <taxon>Gammaproteobacteria</taxon>
        <taxon>Enterobacterales</taxon>
        <taxon>Enterobacteriaceae</taxon>
        <taxon>Yokenella</taxon>
    </lineage>
</organism>
<feature type="domain" description="Trimeric autotransporter adhesin YadA-like head" evidence="13">
    <location>
        <begin position="1104"/>
        <end position="1128"/>
    </location>
</feature>
<feature type="domain" description="Trimeric autotransporter adhesin YadA-like head" evidence="13">
    <location>
        <begin position="990"/>
        <end position="1013"/>
    </location>
</feature>
<dbReference type="InterPro" id="IPR005594">
    <property type="entry name" value="YadA_C"/>
</dbReference>
<feature type="domain" description="Trimeric autotransporter adhesin YadA-like C-terminal membrane anchor" evidence="12">
    <location>
        <begin position="1196"/>
        <end position="1256"/>
    </location>
</feature>
<evidence type="ECO:0000256" key="5">
    <source>
        <dbReference type="ARBA" id="ARBA00022452"/>
    </source>
</evidence>
<feature type="domain" description="Trimeric autotransporter adhesin YadA-like head" evidence="13">
    <location>
        <begin position="961"/>
        <end position="987"/>
    </location>
</feature>
<dbReference type="InterPro" id="IPR011049">
    <property type="entry name" value="Serralysin-like_metalloprot_C"/>
</dbReference>
<evidence type="ECO:0000313" key="15">
    <source>
        <dbReference type="EMBL" id="SQA60725.1"/>
    </source>
</evidence>
<evidence type="ECO:0000256" key="8">
    <source>
        <dbReference type="ARBA" id="ARBA00022927"/>
    </source>
</evidence>
<dbReference type="AlphaFoldDB" id="A0AB38FRF1"/>
<feature type="domain" description="Trimeric autotransporter adhesin YadA-like head" evidence="13">
    <location>
        <begin position="1077"/>
        <end position="1102"/>
    </location>
</feature>
<evidence type="ECO:0000256" key="2">
    <source>
        <dbReference type="ARBA" id="ARBA00004442"/>
    </source>
</evidence>
<dbReference type="Gene3D" id="4.10.80.270">
    <property type="match status" value="1"/>
</dbReference>
<dbReference type="Gene3D" id="2.150.10.10">
    <property type="entry name" value="Serralysin-like metalloprotease, C-terminal"/>
    <property type="match status" value="7"/>
</dbReference>
<evidence type="ECO:0000256" key="6">
    <source>
        <dbReference type="ARBA" id="ARBA00022692"/>
    </source>
</evidence>
<keyword evidence="9" id="KW-0472">Membrane</keyword>
<feature type="domain" description="Trimeric autotransporter adhesin YadA-like head" evidence="13">
    <location>
        <begin position="110"/>
        <end position="130"/>
    </location>
</feature>
<sequence length="1256" mass="123224">MQATVIAPETARGKGKSGLVSKVISIVGIAVLASQNALAFAPIGTGATSTTVTSPGAAGNLVIGDNASATNSIQTCGNPDDILGNPYLNGGCASSTVIGNNATNNGFAASLVLGESAQVTGTGSTAIGSLSTAATNALAAGFGAEASANGSTALGQGSLASGINSVAIGKGAFTYGDQSIALGINAGVGEGTNPIPGSTFGNQGDNIAIGDNAGNTVLGTKNVALGRSSGSNVSGNENTAFGSGTGSNIYGFDNVAFGPNSGNNITGGAFDTGNNNTAVGPHSGNDVAGGGNVAVGQDAGNSVNANQTVSIGHVANAGGDASIAIGNNSSVSAGVTNAIAQGTSTTVSGNSSIGIGEAANITGIQSVGIGYHSTIAGNNSYAIGSSNTVNSNNVAVLGNNITVATGLDNSVVLGSGSSVAAAVGTSSTTLNGQQYNFAGISPNASVSIGTTTSQRTLTNLAAGRINSLSTDAVNGSQLFASNTAINNLGDNLNTLDSQAVKYDLNPDNSVNYNSVTMGGTTYDNSTHTGGTTITNVADGTAPSDAVNFSQLTQTNTQIANIYNTGTKYFHANSTGTDSSALGLDAVAIGLSAVANHDNDVALGANAVTGTTTGTTGVTLLGTQYNFAGTTPASQVSVGSVGNERLVTNVAAGSLSDTSTDAVNGSQLFSTNTALTTLGDSLAALDTGSVKYDRNPDNSVNYNSVTMGGTTYDNSTHTGGTTITNVADGAAPSDAVNFSQLTQTNTQIANIYNTGTKYFHANSTGTDSSVLGLDAVAIGLSAVANHDNDVALGANSVTGTTTGTAGVTLLGTQYSFAGTTPASQVSVGSVGNERLVTNVAAGSLSDTSTDAVNGSQLFATNTALNGVSTLVGSLQQDALLWDSALGGFSASHGGTVINKITNVAPGTLSPTSTDAVNGSQLNQTNQNVTNLDNRVTNVENVVNNNPLNRYVKVNSTGPAASATGSDAVAVGQGTDASGNDTVAIGNGASSTADNAVALGAGSVADRENSVSVGSKGNERQITNVAAGTEDTDAVNVAQLRSATGDITEVKNIENNLVSGRDGMFQVNNSSNLPKPVVSGNDAVAGGAGSEASGNNSTALGTRSKATANNSVALGSDSVADRANTVSVGSVGNERQIANVAAGTQGTDAVNLNQLNKGISSANDYTDKRFGDLKNMVDERDDKLSAGIAGAMAMASLPQPYSAGGSMVGIGGGTYQGQSAVSLGVSTISDNGKWVTKLSGTTNSQGDLGAAVGVGYQW</sequence>
<keyword evidence="10" id="KW-0998">Cell outer membrane</keyword>
<feature type="domain" description="Trimeric autotransporter adhesin YadA-like head" evidence="13">
    <location>
        <begin position="160"/>
        <end position="186"/>
    </location>
</feature>
<evidence type="ECO:0000259" key="12">
    <source>
        <dbReference type="Pfam" id="PF03895"/>
    </source>
</evidence>
<keyword evidence="7" id="KW-0732">Signal</keyword>
<dbReference type="Gene3D" id="1.20.5.170">
    <property type="match status" value="1"/>
</dbReference>
<feature type="domain" description="Trimeric autotransporter adhesin YadA-like stalk" evidence="14">
    <location>
        <begin position="1019"/>
        <end position="1054"/>
    </location>
</feature>
<dbReference type="InterPro" id="IPR008635">
    <property type="entry name" value="Coiled_stalk_dom"/>
</dbReference>